<proteinExistence type="predicted"/>
<dbReference type="Gene3D" id="1.20.58.150">
    <property type="entry name" value="ANTH domain"/>
    <property type="match status" value="1"/>
</dbReference>
<dbReference type="Proteomes" id="UP001396334">
    <property type="component" value="Unassembled WGS sequence"/>
</dbReference>
<evidence type="ECO:0000256" key="4">
    <source>
        <dbReference type="ARBA" id="ARBA00023329"/>
    </source>
</evidence>
<dbReference type="PANTHER" id="PTHR22951:SF22">
    <property type="entry name" value="ENTH DOMAIN-CONTAINING PROTEIN"/>
    <property type="match status" value="1"/>
</dbReference>
<dbReference type="EMBL" id="JBBPBN010000291">
    <property type="protein sequence ID" value="KAK8490098.1"/>
    <property type="molecule type" value="Genomic_DNA"/>
</dbReference>
<keyword evidence="8" id="KW-1185">Reference proteome</keyword>
<dbReference type="InterPro" id="IPR013809">
    <property type="entry name" value="ENTH"/>
</dbReference>
<feature type="region of interest" description="Disordered" evidence="5">
    <location>
        <begin position="294"/>
        <end position="331"/>
    </location>
</feature>
<keyword evidence="3" id="KW-0333">Golgi apparatus</keyword>
<keyword evidence="4" id="KW-0968">Cytoplasmic vesicle</keyword>
<sequence>MNRRFQQAFTALKEHTCVNYAKLATAGGLANVDLILVKATPPNDLPLPDKYVHQLQKIFAISLPCCRAFSLSFARRFGKTRSWRVALKCLLLLHRLLRSLPQDSPFRTELLINRSNGSISLYPCRFQDVSSSNPESFTMFIRSYAHLLDEISTESSPDDGTEETGRVLEVLQRIQSLIDRVIDCRPSGIAARSFLIQTAMKHIIRDSFVCYTVFRKDIVLVLENLFQMPYRSCISAFGIYKKAALQGNQLWEFYQWCKLMGVCGSYEYPFVDRIPLIQIQALESFIKGMWEMADEDEDEDDHQSPSSSTAEKVDGDEHEEREPLIQLDDDETDNWEDILEASIDGFNEHSHGSEGKDEWMIKVYNPFDNAKYVCSDPEYPWGL</sequence>
<evidence type="ECO:0000256" key="2">
    <source>
        <dbReference type="ARBA" id="ARBA00004555"/>
    </source>
</evidence>
<dbReference type="Pfam" id="PF07651">
    <property type="entry name" value="ANTH"/>
    <property type="match status" value="2"/>
</dbReference>
<evidence type="ECO:0000313" key="7">
    <source>
        <dbReference type="EMBL" id="KAK8490098.1"/>
    </source>
</evidence>
<name>A0ABR2ABD6_9ROSI</name>
<dbReference type="InterPro" id="IPR014712">
    <property type="entry name" value="ANTH_dom_sf"/>
</dbReference>
<comment type="caution">
    <text evidence="7">The sequence shown here is derived from an EMBL/GenBank/DDBJ whole genome shotgun (WGS) entry which is preliminary data.</text>
</comment>
<evidence type="ECO:0000259" key="6">
    <source>
        <dbReference type="PROSITE" id="PS50942"/>
    </source>
</evidence>
<dbReference type="InterPro" id="IPR008942">
    <property type="entry name" value="ENTH_VHS"/>
</dbReference>
<evidence type="ECO:0000256" key="1">
    <source>
        <dbReference type="ARBA" id="ARBA00004132"/>
    </source>
</evidence>
<dbReference type="SUPFAM" id="SSF48464">
    <property type="entry name" value="ENTH/VHS domain"/>
    <property type="match status" value="1"/>
</dbReference>
<feature type="compositionally biased region" description="Basic and acidic residues" evidence="5">
    <location>
        <begin position="311"/>
        <end position="323"/>
    </location>
</feature>
<evidence type="ECO:0000256" key="5">
    <source>
        <dbReference type="SAM" id="MobiDB-lite"/>
    </source>
</evidence>
<dbReference type="SUPFAM" id="SSF89009">
    <property type="entry name" value="GAT-like domain"/>
    <property type="match status" value="1"/>
</dbReference>
<dbReference type="PANTHER" id="PTHR22951">
    <property type="entry name" value="CLATHRIN ASSEMBLY PROTEIN"/>
    <property type="match status" value="1"/>
</dbReference>
<protein>
    <recommendedName>
        <fullName evidence="6">ENTH domain-containing protein</fullName>
    </recommendedName>
</protein>
<dbReference type="InterPro" id="IPR011417">
    <property type="entry name" value="ANTH_dom"/>
</dbReference>
<evidence type="ECO:0000313" key="8">
    <source>
        <dbReference type="Proteomes" id="UP001396334"/>
    </source>
</evidence>
<comment type="subcellular location">
    <subcellularLocation>
        <location evidence="1">Cytoplasmic vesicle</location>
        <location evidence="1">Clathrin-coated vesicle</location>
    </subcellularLocation>
    <subcellularLocation>
        <location evidence="2">Golgi apparatus</location>
    </subcellularLocation>
</comment>
<evidence type="ECO:0000256" key="3">
    <source>
        <dbReference type="ARBA" id="ARBA00023034"/>
    </source>
</evidence>
<dbReference type="Gene3D" id="1.25.40.90">
    <property type="match status" value="1"/>
</dbReference>
<dbReference type="InterPro" id="IPR045192">
    <property type="entry name" value="AP180-like"/>
</dbReference>
<gene>
    <name evidence="7" type="ORF">V6N11_081568</name>
</gene>
<organism evidence="7 8">
    <name type="scientific">Hibiscus sabdariffa</name>
    <name type="common">roselle</name>
    <dbReference type="NCBI Taxonomy" id="183260"/>
    <lineage>
        <taxon>Eukaryota</taxon>
        <taxon>Viridiplantae</taxon>
        <taxon>Streptophyta</taxon>
        <taxon>Embryophyta</taxon>
        <taxon>Tracheophyta</taxon>
        <taxon>Spermatophyta</taxon>
        <taxon>Magnoliopsida</taxon>
        <taxon>eudicotyledons</taxon>
        <taxon>Gunneridae</taxon>
        <taxon>Pentapetalae</taxon>
        <taxon>rosids</taxon>
        <taxon>malvids</taxon>
        <taxon>Malvales</taxon>
        <taxon>Malvaceae</taxon>
        <taxon>Malvoideae</taxon>
        <taxon>Hibiscus</taxon>
    </lineage>
</organism>
<accession>A0ABR2ABD6</accession>
<dbReference type="PROSITE" id="PS50942">
    <property type="entry name" value="ENTH"/>
    <property type="match status" value="1"/>
</dbReference>
<feature type="domain" description="ENTH" evidence="6">
    <location>
        <begin position="24"/>
        <end position="162"/>
    </location>
</feature>
<reference evidence="7 8" key="1">
    <citation type="journal article" date="2024" name="G3 (Bethesda)">
        <title>Genome assembly of Hibiscus sabdariffa L. provides insights into metabolisms of medicinal natural products.</title>
        <authorList>
            <person name="Kim T."/>
        </authorList>
    </citation>
    <scope>NUCLEOTIDE SEQUENCE [LARGE SCALE GENOMIC DNA]</scope>
    <source>
        <strain evidence="7">TK-2024</strain>
        <tissue evidence="7">Old leaves</tissue>
    </source>
</reference>